<dbReference type="Pfam" id="PF00984">
    <property type="entry name" value="UDPG_MGDP_dh"/>
    <property type="match status" value="1"/>
</dbReference>
<dbReference type="EMBL" id="DNZF01000118">
    <property type="protein sequence ID" value="HBK53365.1"/>
    <property type="molecule type" value="Genomic_DNA"/>
</dbReference>
<dbReference type="PANTHER" id="PTHR43491">
    <property type="entry name" value="UDP-N-ACETYL-D-MANNOSAMINE DEHYDROGENASE"/>
    <property type="match status" value="1"/>
</dbReference>
<proteinExistence type="inferred from homology"/>
<dbReference type="PANTHER" id="PTHR43491:SF2">
    <property type="entry name" value="UDP-N-ACETYL-D-MANNOSAMINE DEHYDROGENASE"/>
    <property type="match status" value="1"/>
</dbReference>
<evidence type="ECO:0000313" key="6">
    <source>
        <dbReference type="EMBL" id="HBK53365.1"/>
    </source>
</evidence>
<dbReference type="SUPFAM" id="SSF48179">
    <property type="entry name" value="6-phosphogluconate dehydrogenase C-terminal domain-like"/>
    <property type="match status" value="1"/>
</dbReference>
<dbReference type="Gene3D" id="3.40.50.720">
    <property type="entry name" value="NAD(P)-binding Rossmann-like Domain"/>
    <property type="match status" value="2"/>
</dbReference>
<dbReference type="Pfam" id="PF03720">
    <property type="entry name" value="UDPG_MGDP_dh_C"/>
    <property type="match status" value="1"/>
</dbReference>
<dbReference type="GO" id="GO:0051287">
    <property type="term" value="F:NAD binding"/>
    <property type="evidence" value="ECO:0007669"/>
    <property type="project" value="InterPro"/>
</dbReference>
<evidence type="ECO:0000313" key="7">
    <source>
        <dbReference type="Proteomes" id="UP000263273"/>
    </source>
</evidence>
<dbReference type="GO" id="GO:0000271">
    <property type="term" value="P:polysaccharide biosynthetic process"/>
    <property type="evidence" value="ECO:0007669"/>
    <property type="project" value="InterPro"/>
</dbReference>
<dbReference type="InterPro" id="IPR008927">
    <property type="entry name" value="6-PGluconate_DH-like_C_sf"/>
</dbReference>
<dbReference type="InterPro" id="IPR028359">
    <property type="entry name" value="UDP_ManNAc/GlcNAc_DH"/>
</dbReference>
<dbReference type="InterPro" id="IPR014027">
    <property type="entry name" value="UDP-Glc/GDP-Man_DH_C"/>
</dbReference>
<dbReference type="NCBIfam" id="TIGR03026">
    <property type="entry name" value="NDP-sugDHase"/>
    <property type="match status" value="1"/>
</dbReference>
<dbReference type="InterPro" id="IPR001732">
    <property type="entry name" value="UDP-Glc/GDP-Man_DH_N"/>
</dbReference>
<accession>A0A354YVK3</accession>
<dbReference type="GO" id="GO:0016616">
    <property type="term" value="F:oxidoreductase activity, acting on the CH-OH group of donors, NAD or NADP as acceptor"/>
    <property type="evidence" value="ECO:0007669"/>
    <property type="project" value="InterPro"/>
</dbReference>
<dbReference type="InterPro" id="IPR017476">
    <property type="entry name" value="UDP-Glc/GDP-Man"/>
</dbReference>
<dbReference type="InterPro" id="IPR014026">
    <property type="entry name" value="UDP-Glc/GDP-Man_DH_dimer"/>
</dbReference>
<name>A0A354YVK3_9FIRM</name>
<protein>
    <submittedName>
        <fullName evidence="6">Nucleotide sugar dehydrogenase</fullName>
    </submittedName>
</protein>
<keyword evidence="3" id="KW-0520">NAD</keyword>
<dbReference type="InterPro" id="IPR036291">
    <property type="entry name" value="NAD(P)-bd_dom_sf"/>
</dbReference>
<evidence type="ECO:0000259" key="5">
    <source>
        <dbReference type="SMART" id="SM00984"/>
    </source>
</evidence>
<dbReference type="Pfam" id="PF03721">
    <property type="entry name" value="UDPG_MGDP_dh_N"/>
    <property type="match status" value="1"/>
</dbReference>
<reference evidence="6 7" key="1">
    <citation type="journal article" date="2018" name="Nat. Biotechnol.">
        <title>A standardized bacterial taxonomy based on genome phylogeny substantially revises the tree of life.</title>
        <authorList>
            <person name="Parks D.H."/>
            <person name="Chuvochina M."/>
            <person name="Waite D.W."/>
            <person name="Rinke C."/>
            <person name="Skarshewski A."/>
            <person name="Chaumeil P.A."/>
            <person name="Hugenholtz P."/>
        </authorList>
    </citation>
    <scope>NUCLEOTIDE SEQUENCE [LARGE SCALE GENOMIC DNA]</scope>
    <source>
        <strain evidence="6">UBA10948</strain>
    </source>
</reference>
<dbReference type="STRING" id="378794.GCA_001570625_02495"/>
<dbReference type="PIRSF" id="PIRSF500136">
    <property type="entry name" value="UDP_ManNAc_DH"/>
    <property type="match status" value="1"/>
</dbReference>
<evidence type="ECO:0000256" key="1">
    <source>
        <dbReference type="ARBA" id="ARBA00006601"/>
    </source>
</evidence>
<evidence type="ECO:0000256" key="2">
    <source>
        <dbReference type="ARBA" id="ARBA00023002"/>
    </source>
</evidence>
<dbReference type="SUPFAM" id="SSF52413">
    <property type="entry name" value="UDP-glucose/GDP-mannose dehydrogenase C-terminal domain"/>
    <property type="match status" value="1"/>
</dbReference>
<dbReference type="AlphaFoldDB" id="A0A354YVK3"/>
<feature type="domain" description="UDP-glucose/GDP-mannose dehydrogenase C-terminal" evidence="5">
    <location>
        <begin position="322"/>
        <end position="427"/>
    </location>
</feature>
<dbReference type="InterPro" id="IPR036220">
    <property type="entry name" value="UDP-Glc/GDP-Man_DH_C_sf"/>
</dbReference>
<dbReference type="SUPFAM" id="SSF51735">
    <property type="entry name" value="NAD(P)-binding Rossmann-fold domains"/>
    <property type="match status" value="1"/>
</dbReference>
<evidence type="ECO:0000256" key="4">
    <source>
        <dbReference type="PIRNR" id="PIRNR000124"/>
    </source>
</evidence>
<dbReference type="Proteomes" id="UP000263273">
    <property type="component" value="Unassembled WGS sequence"/>
</dbReference>
<comment type="similarity">
    <text evidence="1 4">Belongs to the UDP-glucose/GDP-mannose dehydrogenase family.</text>
</comment>
<sequence length="450" mass="49266">MSKVPLLYPDRNICIMGLGYVGLTLATVMAECGFQVLGVEIRKDIVARLQKGESHFYEPGLSARLKNVIKTGRLQVTASIADNFAGSVFIITVGTPLDEKGKVRLDMVENVCREVAAHLKENDLVIMRSTVKLETTRKIVRAILEEAGVNFELAFCPERSLEGKALQELRSLPQIVGGLTPGAAIRAAHLFLFITPTVIKVSDMETAEMIKLIDNAQRDVFFAYANEVARLCDAIGVSAAEVIQAGNLAYPRSRLPQPGPVGGPCLEKDPHILAEKILELGLRPEITLAARKINEEQPEEVISYLHRVCSGLASFPACPQISLLGLAFKGQPPTDDLRGTMARPVLNSLQKHFPCAHFRGFDPGVRAEEIEAFGLIPCVSLEDAVRGANLILILNNHPRFAHMQIEDLSELLARPALIYDFWNNFVAKELHLPSGIGYMALGSHSRAVLP</sequence>
<dbReference type="PIRSF" id="PIRSF000124">
    <property type="entry name" value="UDPglc_GDPman_dh"/>
    <property type="match status" value="1"/>
</dbReference>
<keyword evidence="2" id="KW-0560">Oxidoreductase</keyword>
<comment type="caution">
    <text evidence="6">The sequence shown here is derived from an EMBL/GenBank/DDBJ whole genome shotgun (WGS) entry which is preliminary data.</text>
</comment>
<dbReference type="SMART" id="SM00984">
    <property type="entry name" value="UDPG_MGDP_dh_C"/>
    <property type="match status" value="1"/>
</dbReference>
<evidence type="ECO:0000256" key="3">
    <source>
        <dbReference type="ARBA" id="ARBA00023027"/>
    </source>
</evidence>
<dbReference type="GO" id="GO:0016628">
    <property type="term" value="F:oxidoreductase activity, acting on the CH-CH group of donors, NAD or NADP as acceptor"/>
    <property type="evidence" value="ECO:0007669"/>
    <property type="project" value="InterPro"/>
</dbReference>
<gene>
    <name evidence="6" type="ORF">DDZ44_05470</name>
</gene>
<organism evidence="6 7">
    <name type="scientific">Syntrophomonas wolfei</name>
    <dbReference type="NCBI Taxonomy" id="863"/>
    <lineage>
        <taxon>Bacteria</taxon>
        <taxon>Bacillati</taxon>
        <taxon>Bacillota</taxon>
        <taxon>Clostridia</taxon>
        <taxon>Eubacteriales</taxon>
        <taxon>Syntrophomonadaceae</taxon>
        <taxon>Syntrophomonas</taxon>
    </lineage>
</organism>